<dbReference type="PROSITE" id="PS51900">
    <property type="entry name" value="CB"/>
    <property type="match status" value="1"/>
</dbReference>
<gene>
    <name evidence="5" type="ORF">GCM10022277_07500</name>
</gene>
<evidence type="ECO:0000313" key="6">
    <source>
        <dbReference type="Proteomes" id="UP001501565"/>
    </source>
</evidence>
<evidence type="ECO:0000259" key="4">
    <source>
        <dbReference type="PROSITE" id="PS51900"/>
    </source>
</evidence>
<evidence type="ECO:0000256" key="1">
    <source>
        <dbReference type="ARBA" id="ARBA00022908"/>
    </source>
</evidence>
<feature type="domain" description="Core-binding (CB)" evidence="4">
    <location>
        <begin position="1"/>
        <end position="71"/>
    </location>
</feature>
<dbReference type="RefSeq" id="WP_344795629.1">
    <property type="nucleotide sequence ID" value="NZ_BAABBN010000004.1"/>
</dbReference>
<protein>
    <recommendedName>
        <fullName evidence="4">Core-binding (CB) domain-containing protein</fullName>
    </recommendedName>
</protein>
<proteinExistence type="predicted"/>
<keyword evidence="2 3" id="KW-0238">DNA-binding</keyword>
<dbReference type="Proteomes" id="UP001501565">
    <property type="component" value="Unassembled WGS sequence"/>
</dbReference>
<evidence type="ECO:0000256" key="2">
    <source>
        <dbReference type="ARBA" id="ARBA00023125"/>
    </source>
</evidence>
<dbReference type="EMBL" id="BAABBN010000004">
    <property type="protein sequence ID" value="GAA3915409.1"/>
    <property type="molecule type" value="Genomic_DNA"/>
</dbReference>
<evidence type="ECO:0000256" key="3">
    <source>
        <dbReference type="PROSITE-ProRule" id="PRU01248"/>
    </source>
</evidence>
<keyword evidence="6" id="KW-1185">Reference proteome</keyword>
<sequence length="71" mass="8599">MASEFMNQVRVAIRLHHYSKRTEESYCQWIRRYILFHNKQHPKHMNESHIEAFLSYLAIQRDVSPSTQTAH</sequence>
<comment type="caution">
    <text evidence="5">The sequence shown here is derived from an EMBL/GenBank/DDBJ whole genome shotgun (WGS) entry which is preliminary data.</text>
</comment>
<dbReference type="InterPro" id="IPR004107">
    <property type="entry name" value="Integrase_SAM-like_N"/>
</dbReference>
<reference evidence="6" key="1">
    <citation type="journal article" date="2019" name="Int. J. Syst. Evol. Microbiol.">
        <title>The Global Catalogue of Microorganisms (GCM) 10K type strain sequencing project: providing services to taxonomists for standard genome sequencing and annotation.</title>
        <authorList>
            <consortium name="The Broad Institute Genomics Platform"/>
            <consortium name="The Broad Institute Genome Sequencing Center for Infectious Disease"/>
            <person name="Wu L."/>
            <person name="Ma J."/>
        </authorList>
    </citation>
    <scope>NUCLEOTIDE SEQUENCE [LARGE SCALE GENOMIC DNA]</scope>
    <source>
        <strain evidence="6">JCM 17551</strain>
    </source>
</reference>
<name>A0ABP7M997_9GAMM</name>
<dbReference type="Pfam" id="PF13495">
    <property type="entry name" value="Phage_int_SAM_4"/>
    <property type="match status" value="1"/>
</dbReference>
<accession>A0ABP7M997</accession>
<dbReference type="InterPro" id="IPR044068">
    <property type="entry name" value="CB"/>
</dbReference>
<keyword evidence="1" id="KW-0229">DNA integration</keyword>
<organism evidence="5 6">
    <name type="scientific">Litoribacillus peritrichatus</name>
    <dbReference type="NCBI Taxonomy" id="718191"/>
    <lineage>
        <taxon>Bacteria</taxon>
        <taxon>Pseudomonadati</taxon>
        <taxon>Pseudomonadota</taxon>
        <taxon>Gammaproteobacteria</taxon>
        <taxon>Oceanospirillales</taxon>
        <taxon>Oceanospirillaceae</taxon>
        <taxon>Litoribacillus</taxon>
    </lineage>
</organism>
<dbReference type="InterPro" id="IPR010998">
    <property type="entry name" value="Integrase_recombinase_N"/>
</dbReference>
<evidence type="ECO:0000313" key="5">
    <source>
        <dbReference type="EMBL" id="GAA3915409.1"/>
    </source>
</evidence>
<dbReference type="Gene3D" id="1.10.150.130">
    <property type="match status" value="1"/>
</dbReference>